<dbReference type="PANTHER" id="PTHR42901">
    <property type="entry name" value="ALCOHOL DEHYDROGENASE"/>
    <property type="match status" value="1"/>
</dbReference>
<dbReference type="InterPro" id="IPR036291">
    <property type="entry name" value="NAD(P)-bd_dom_sf"/>
</dbReference>
<evidence type="ECO:0000313" key="4">
    <source>
        <dbReference type="EMBL" id="KAF7193098.1"/>
    </source>
</evidence>
<organism evidence="4 5">
    <name type="scientific">Pseudocercospora fuligena</name>
    <dbReference type="NCBI Taxonomy" id="685502"/>
    <lineage>
        <taxon>Eukaryota</taxon>
        <taxon>Fungi</taxon>
        <taxon>Dikarya</taxon>
        <taxon>Ascomycota</taxon>
        <taxon>Pezizomycotina</taxon>
        <taxon>Dothideomycetes</taxon>
        <taxon>Dothideomycetidae</taxon>
        <taxon>Mycosphaerellales</taxon>
        <taxon>Mycosphaerellaceae</taxon>
        <taxon>Pseudocercospora</taxon>
    </lineage>
</organism>
<evidence type="ECO:0000256" key="3">
    <source>
        <dbReference type="SAM" id="Phobius"/>
    </source>
</evidence>
<proteinExistence type="inferred from homology"/>
<feature type="transmembrane region" description="Helical" evidence="3">
    <location>
        <begin position="33"/>
        <end position="55"/>
    </location>
</feature>
<dbReference type="GO" id="GO:0016491">
    <property type="term" value="F:oxidoreductase activity"/>
    <property type="evidence" value="ECO:0007669"/>
    <property type="project" value="UniProtKB-KW"/>
</dbReference>
<dbReference type="CDD" id="cd05233">
    <property type="entry name" value="SDR_c"/>
    <property type="match status" value="1"/>
</dbReference>
<dbReference type="Gene3D" id="3.40.50.720">
    <property type="entry name" value="NAD(P)-binding Rossmann-like Domain"/>
    <property type="match status" value="1"/>
</dbReference>
<comment type="similarity">
    <text evidence="1">Belongs to the short-chain dehydrogenases/reductases (SDR) family.</text>
</comment>
<keyword evidence="3" id="KW-0812">Transmembrane</keyword>
<keyword evidence="3" id="KW-1133">Transmembrane helix</keyword>
<evidence type="ECO:0000256" key="2">
    <source>
        <dbReference type="ARBA" id="ARBA00023002"/>
    </source>
</evidence>
<accession>A0A8H6RL38</accession>
<keyword evidence="2" id="KW-0560">Oxidoreductase</keyword>
<keyword evidence="5" id="KW-1185">Reference proteome</keyword>
<name>A0A8H6RL38_9PEZI</name>
<dbReference type="AlphaFoldDB" id="A0A8H6RL38"/>
<gene>
    <name evidence="4" type="ORF">HII31_05532</name>
</gene>
<dbReference type="Proteomes" id="UP000660729">
    <property type="component" value="Unassembled WGS sequence"/>
</dbReference>
<dbReference type="PANTHER" id="PTHR42901:SF1">
    <property type="entry name" value="ALCOHOL DEHYDROGENASE"/>
    <property type="match status" value="1"/>
</dbReference>
<protein>
    <submittedName>
        <fullName evidence="4">Short chain dehydrogenase citE</fullName>
    </submittedName>
</protein>
<evidence type="ECO:0000256" key="1">
    <source>
        <dbReference type="ARBA" id="ARBA00006484"/>
    </source>
</evidence>
<dbReference type="InterPro" id="IPR002347">
    <property type="entry name" value="SDR_fam"/>
</dbReference>
<keyword evidence="3" id="KW-0472">Membrane</keyword>
<dbReference type="PRINTS" id="PR00081">
    <property type="entry name" value="GDHRDH"/>
</dbReference>
<sequence>MADVFPSLTKVWHSKPYRDIDPTRPELSAKDKVVAITGGGGAIGSAIALAFARAGSRKIAVIGRREGPLQETKKKVESEVSNAHVLVVHGDLTQADSMRGALGNVKQELGEINILVANGGYLPKFQALAEADPEEWRMGFETNVFGAFNLSRAFMSVASKDAVVVDISTCVVHLPAMKTASGYVASKLAATKIWETFGRETGIDVVHIHPGVVYSELNVKSGVVPADDENLPGQFVVWAVSPEARPFRGKYLWANWDVKELLDRKEELSKPNQLAITLQGWPFDQA</sequence>
<dbReference type="SUPFAM" id="SSF51735">
    <property type="entry name" value="NAD(P)-binding Rossmann-fold domains"/>
    <property type="match status" value="1"/>
</dbReference>
<dbReference type="EMBL" id="JABCIY010000093">
    <property type="protein sequence ID" value="KAF7193098.1"/>
    <property type="molecule type" value="Genomic_DNA"/>
</dbReference>
<comment type="caution">
    <text evidence="4">The sequence shown here is derived from an EMBL/GenBank/DDBJ whole genome shotgun (WGS) entry which is preliminary data.</text>
</comment>
<dbReference type="OrthoDB" id="1933717at2759"/>
<evidence type="ECO:0000313" key="5">
    <source>
        <dbReference type="Proteomes" id="UP000660729"/>
    </source>
</evidence>
<dbReference type="Pfam" id="PF00106">
    <property type="entry name" value="adh_short"/>
    <property type="match status" value="1"/>
</dbReference>
<reference evidence="4" key="1">
    <citation type="submission" date="2020-04" db="EMBL/GenBank/DDBJ databases">
        <title>Draft genome resource of the tomato pathogen Pseudocercospora fuligena.</title>
        <authorList>
            <person name="Zaccaron A."/>
        </authorList>
    </citation>
    <scope>NUCLEOTIDE SEQUENCE</scope>
    <source>
        <strain evidence="4">PF001</strain>
    </source>
</reference>